<sequence length="167" mass="18430">MLTAPGHLLANNAVGITQKLNGFQVFTTAELVRYPLALFAAVVAVDHRGHRIDTQRINPKTLHPVQGVTHQIITDFTTTIVVDQRIPVLVIALARVAVLIEVGAVKLREAKFIGREMARHPVENDVKARRMGRIDEIAEVVPRTKAAGRRVEAGRLVAPNCRQTDVR</sequence>
<reference evidence="1 2" key="1">
    <citation type="submission" date="2018-06" db="EMBL/GenBank/DDBJ databases">
        <authorList>
            <consortium name="Pathogen Informatics"/>
            <person name="Doyle S."/>
        </authorList>
    </citation>
    <scope>NUCLEOTIDE SEQUENCE [LARGE SCALE GENOMIC DNA]</scope>
    <source>
        <strain evidence="1 2">NCTC8256</strain>
    </source>
</reference>
<name>A0A379VJ35_SALET</name>
<evidence type="ECO:0000313" key="2">
    <source>
        <dbReference type="Proteomes" id="UP000254346"/>
    </source>
</evidence>
<organism evidence="1 2">
    <name type="scientific">Salmonella enterica I</name>
    <dbReference type="NCBI Taxonomy" id="59201"/>
    <lineage>
        <taxon>Bacteria</taxon>
        <taxon>Pseudomonadati</taxon>
        <taxon>Pseudomonadota</taxon>
        <taxon>Gammaproteobacteria</taxon>
        <taxon>Enterobacterales</taxon>
        <taxon>Enterobacteriaceae</taxon>
        <taxon>Salmonella</taxon>
    </lineage>
</organism>
<dbReference type="AlphaFoldDB" id="A0A379VJ35"/>
<gene>
    <name evidence="1" type="ORF">NCTC8256_00419</name>
</gene>
<evidence type="ECO:0000313" key="1">
    <source>
        <dbReference type="EMBL" id="SUH06565.1"/>
    </source>
</evidence>
<dbReference type="Proteomes" id="UP000254346">
    <property type="component" value="Unassembled WGS sequence"/>
</dbReference>
<accession>A0A379VJ35</accession>
<proteinExistence type="predicted"/>
<protein>
    <submittedName>
        <fullName evidence="1">Uncharacterized protein</fullName>
    </submittedName>
</protein>
<dbReference type="EMBL" id="UGXR01000001">
    <property type="protein sequence ID" value="SUH06565.1"/>
    <property type="molecule type" value="Genomic_DNA"/>
</dbReference>